<feature type="transmembrane region" description="Helical" evidence="5">
    <location>
        <begin position="250"/>
        <end position="267"/>
    </location>
</feature>
<feature type="transmembrane region" description="Helical" evidence="5">
    <location>
        <begin position="170"/>
        <end position="195"/>
    </location>
</feature>
<keyword evidence="4 5" id="KW-0472">Membrane</keyword>
<feature type="transmembrane region" description="Helical" evidence="5">
    <location>
        <begin position="319"/>
        <end position="339"/>
    </location>
</feature>
<dbReference type="Pfam" id="PF01943">
    <property type="entry name" value="Polysacc_synt"/>
    <property type="match status" value="1"/>
</dbReference>
<feature type="transmembrane region" description="Helical" evidence="5">
    <location>
        <begin position="145"/>
        <end position="164"/>
    </location>
</feature>
<evidence type="ECO:0000256" key="2">
    <source>
        <dbReference type="ARBA" id="ARBA00022692"/>
    </source>
</evidence>
<evidence type="ECO:0000256" key="1">
    <source>
        <dbReference type="ARBA" id="ARBA00004141"/>
    </source>
</evidence>
<dbReference type="EMBL" id="JAOPLV010000010">
    <property type="protein sequence ID" value="MDM5141679.1"/>
    <property type="molecule type" value="Genomic_DNA"/>
</dbReference>
<evidence type="ECO:0000313" key="6">
    <source>
        <dbReference type="EMBL" id="MDM5141679.1"/>
    </source>
</evidence>
<accession>A0AAW7IGX4</accession>
<feature type="transmembrane region" description="Helical" evidence="5">
    <location>
        <begin position="44"/>
        <end position="62"/>
    </location>
</feature>
<organism evidence="6 7">
    <name type="scientific">Aeromonas bestiarum</name>
    <dbReference type="NCBI Taxonomy" id="105751"/>
    <lineage>
        <taxon>Bacteria</taxon>
        <taxon>Pseudomonadati</taxon>
        <taxon>Pseudomonadota</taxon>
        <taxon>Gammaproteobacteria</taxon>
        <taxon>Aeromonadales</taxon>
        <taxon>Aeromonadaceae</taxon>
        <taxon>Aeromonas</taxon>
    </lineage>
</organism>
<feature type="transmembrane region" description="Helical" evidence="5">
    <location>
        <begin position="215"/>
        <end position="238"/>
    </location>
</feature>
<keyword evidence="2 5" id="KW-0812">Transmembrane</keyword>
<evidence type="ECO:0000313" key="7">
    <source>
        <dbReference type="Proteomes" id="UP001168216"/>
    </source>
</evidence>
<proteinExistence type="predicted"/>
<dbReference type="PANTHER" id="PTHR43424:SF1">
    <property type="entry name" value="LOCUS PUTATIVE PROTEIN 1-RELATED"/>
    <property type="match status" value="1"/>
</dbReference>
<name>A0AAW7IGX4_9GAMM</name>
<feature type="transmembrane region" description="Helical" evidence="5">
    <location>
        <begin position="382"/>
        <end position="401"/>
    </location>
</feature>
<dbReference type="PANTHER" id="PTHR43424">
    <property type="entry name" value="LOCUS PUTATIVE PROTEIN 1-RELATED"/>
    <property type="match status" value="1"/>
</dbReference>
<comment type="subcellular location">
    <subcellularLocation>
        <location evidence="1">Membrane</location>
        <topology evidence="1">Multi-pass membrane protein</topology>
    </subcellularLocation>
</comment>
<feature type="transmembrane region" description="Helical" evidence="5">
    <location>
        <begin position="117"/>
        <end position="138"/>
    </location>
</feature>
<sequence>MLYKKLGYSFSLNILNAVFPILTLPIVFRALSPVQYGEYVISNILYQLTIVFFNSVFLQYFIREYSSKLTLEQDDSSNRYLCGEYISVQIFYTFFSCFFYIGLIFLFNIISNVRLDIALWFFIPLFFSSCNVEWYYFATQNYKVLFFRNAIIKLLLLFSVYIFVKEGDVVLYTILMSLSYALTFIIGYINIFNFIRYKRIPLLYLYKYFFKVKHFAINAIIGTGYQYGDQLLLSIILGKKELAILNILKQVYAMAMMVPTTWCRFFMPTAIQSYKNFSNNMFHKKYGLMYAAINGVIFLFLCVLGTTFLIYFAGEEYHFNDIDIVLCAMCVISTAAAVYIDTQISIPQGLESITTRSNLIVLSIFLATLYLFVNWVGYSGALMSIFISETCGVLMMVYLHYRRHIKNP</sequence>
<keyword evidence="3 5" id="KW-1133">Transmembrane helix</keyword>
<comment type="caution">
    <text evidence="6">The sequence shown here is derived from an EMBL/GenBank/DDBJ whole genome shotgun (WGS) entry which is preliminary data.</text>
</comment>
<evidence type="ECO:0000256" key="5">
    <source>
        <dbReference type="SAM" id="Phobius"/>
    </source>
</evidence>
<dbReference type="InterPro" id="IPR052556">
    <property type="entry name" value="PolySynth_Transporter"/>
</dbReference>
<evidence type="ECO:0000256" key="3">
    <source>
        <dbReference type="ARBA" id="ARBA00022989"/>
    </source>
</evidence>
<dbReference type="InterPro" id="IPR002797">
    <property type="entry name" value="Polysacc_synth"/>
</dbReference>
<protein>
    <submittedName>
        <fullName evidence="6">Uncharacterized protein</fullName>
    </submittedName>
</protein>
<evidence type="ECO:0000256" key="4">
    <source>
        <dbReference type="ARBA" id="ARBA00023136"/>
    </source>
</evidence>
<dbReference type="AlphaFoldDB" id="A0AAW7IGX4"/>
<dbReference type="GO" id="GO:0016020">
    <property type="term" value="C:membrane"/>
    <property type="evidence" value="ECO:0007669"/>
    <property type="project" value="UniProtKB-SubCell"/>
</dbReference>
<feature type="transmembrane region" description="Helical" evidence="5">
    <location>
        <begin position="12"/>
        <end position="32"/>
    </location>
</feature>
<feature type="transmembrane region" description="Helical" evidence="5">
    <location>
        <begin position="359"/>
        <end position="376"/>
    </location>
</feature>
<dbReference type="RefSeq" id="WP_290022678.1">
    <property type="nucleotide sequence ID" value="NZ_JAOPLV010000010.1"/>
</dbReference>
<feature type="transmembrane region" description="Helical" evidence="5">
    <location>
        <begin position="288"/>
        <end position="313"/>
    </location>
</feature>
<dbReference type="Proteomes" id="UP001168216">
    <property type="component" value="Unassembled WGS sequence"/>
</dbReference>
<reference evidence="6" key="1">
    <citation type="submission" date="2023-08" db="EMBL/GenBank/DDBJ databases">
        <title>WGS of Aeromonas isolates.</title>
        <authorList>
            <person name="Lee H."/>
        </authorList>
    </citation>
    <scope>NUCLEOTIDE SEQUENCE</scope>
    <source>
        <strain evidence="6">SL22</strain>
    </source>
</reference>
<gene>
    <name evidence="6" type="ORF">OB959_18070</name>
</gene>
<feature type="transmembrane region" description="Helical" evidence="5">
    <location>
        <begin position="90"/>
        <end position="111"/>
    </location>
</feature>